<feature type="domain" description="Disease resistance protein At4g27190-like leucine-rich repeats" evidence="2">
    <location>
        <begin position="196"/>
        <end position="329"/>
    </location>
</feature>
<sequence>MKEVFKTVERINKSVVMFEPPNLKILNIKGCNLLEHIFTCSTLESFVQLEELWVDNCKAMKVIVVKEEDDGVEKTTKASFSKVVVFPHLKRIKLEYLPELLGFFLGTNEFRWPSLDNLMIKDCPQMKVFTAGGSKAPQPNYVETSLGQYSPPGSWFNSHVTTLTTGYHQETPFLSLERTSSWCPAVITSEDINIWSFHNLIESHVAFDRSVKKIIPSDELLQLQKLEKIKVIYCNVVEEVFEALEVINSGFDESPQTTTLVKIPNLTQVKLMGLSSLKHIWKSNQWTIFEFPNLTRVSIDGCYSLQYAFRSSMVGSLFQLQELYIFDCENMEEVFVVEEEEEESDGKMNKIVLPRFKSLKLDKLRCLKGFCMEKMDFSFPLFDTLTIQKCPSIMTFTTGNLFTPELKGIETSFGSYYVEEDIKSFIKMKQEVDHDDVNSCIRLQVKIEGKHQES</sequence>
<feature type="domain" description="Disease resistance protein At4g27190-like leucine-rich repeats" evidence="2">
    <location>
        <begin position="21"/>
        <end position="127"/>
    </location>
</feature>
<dbReference type="SUPFAM" id="SSF52047">
    <property type="entry name" value="RNI-like"/>
    <property type="match status" value="1"/>
</dbReference>
<gene>
    <name evidence="3" type="ORF">LVIROSA_LOCUS21713</name>
</gene>
<dbReference type="PANTHER" id="PTHR33463">
    <property type="entry name" value="NB-ARC DOMAIN-CONTAINING PROTEIN-RELATED"/>
    <property type="match status" value="1"/>
</dbReference>
<comment type="caution">
    <text evidence="3">The sequence shown here is derived from an EMBL/GenBank/DDBJ whole genome shotgun (WGS) entry which is preliminary data.</text>
</comment>
<dbReference type="Proteomes" id="UP001157418">
    <property type="component" value="Unassembled WGS sequence"/>
</dbReference>
<evidence type="ECO:0000313" key="4">
    <source>
        <dbReference type="Proteomes" id="UP001157418"/>
    </source>
</evidence>
<name>A0AAU9NAT1_9ASTR</name>
<protein>
    <recommendedName>
        <fullName evidence="2">Disease resistance protein At4g27190-like leucine-rich repeats domain-containing protein</fullName>
    </recommendedName>
</protein>
<dbReference type="InterPro" id="IPR032675">
    <property type="entry name" value="LRR_dom_sf"/>
</dbReference>
<dbReference type="InterPro" id="IPR057135">
    <property type="entry name" value="At4g27190-like_LRR"/>
</dbReference>
<dbReference type="PANTHER" id="PTHR33463:SF96">
    <property type="entry name" value="LEUCINE-RICH REPEAT DOMAIN, L DOMAIN-LIKE PROTEIN-RELATED"/>
    <property type="match status" value="1"/>
</dbReference>
<dbReference type="EMBL" id="CAKMRJ010004445">
    <property type="protein sequence ID" value="CAH1435256.1"/>
    <property type="molecule type" value="Genomic_DNA"/>
</dbReference>
<keyword evidence="4" id="KW-1185">Reference proteome</keyword>
<dbReference type="AlphaFoldDB" id="A0AAU9NAT1"/>
<evidence type="ECO:0000256" key="1">
    <source>
        <dbReference type="ARBA" id="ARBA00022821"/>
    </source>
</evidence>
<evidence type="ECO:0000313" key="3">
    <source>
        <dbReference type="EMBL" id="CAH1435256.1"/>
    </source>
</evidence>
<reference evidence="3 4" key="1">
    <citation type="submission" date="2022-01" db="EMBL/GenBank/DDBJ databases">
        <authorList>
            <person name="Xiong W."/>
            <person name="Schranz E."/>
        </authorList>
    </citation>
    <scope>NUCLEOTIDE SEQUENCE [LARGE SCALE GENOMIC DNA]</scope>
</reference>
<keyword evidence="1" id="KW-0611">Plant defense</keyword>
<organism evidence="3 4">
    <name type="scientific">Lactuca virosa</name>
    <dbReference type="NCBI Taxonomy" id="75947"/>
    <lineage>
        <taxon>Eukaryota</taxon>
        <taxon>Viridiplantae</taxon>
        <taxon>Streptophyta</taxon>
        <taxon>Embryophyta</taxon>
        <taxon>Tracheophyta</taxon>
        <taxon>Spermatophyta</taxon>
        <taxon>Magnoliopsida</taxon>
        <taxon>eudicotyledons</taxon>
        <taxon>Gunneridae</taxon>
        <taxon>Pentapetalae</taxon>
        <taxon>asterids</taxon>
        <taxon>campanulids</taxon>
        <taxon>Asterales</taxon>
        <taxon>Asteraceae</taxon>
        <taxon>Cichorioideae</taxon>
        <taxon>Cichorieae</taxon>
        <taxon>Lactucinae</taxon>
        <taxon>Lactuca</taxon>
    </lineage>
</organism>
<dbReference type="Gene3D" id="3.80.10.10">
    <property type="entry name" value="Ribonuclease Inhibitor"/>
    <property type="match status" value="2"/>
</dbReference>
<proteinExistence type="predicted"/>
<dbReference type="InterPro" id="IPR050905">
    <property type="entry name" value="Plant_NBS-LRR"/>
</dbReference>
<accession>A0AAU9NAT1</accession>
<dbReference type="Pfam" id="PF23247">
    <property type="entry name" value="LRR_RPS2"/>
    <property type="match status" value="2"/>
</dbReference>
<evidence type="ECO:0000259" key="2">
    <source>
        <dbReference type="Pfam" id="PF23247"/>
    </source>
</evidence>